<dbReference type="PROSITE" id="PS50103">
    <property type="entry name" value="ZF_C3H1"/>
    <property type="match status" value="2"/>
</dbReference>
<feature type="domain" description="C3H1-type" evidence="6">
    <location>
        <begin position="275"/>
        <end position="302"/>
    </location>
</feature>
<evidence type="ECO:0000256" key="3">
    <source>
        <dbReference type="ARBA" id="ARBA00022833"/>
    </source>
</evidence>
<evidence type="ECO:0000256" key="2">
    <source>
        <dbReference type="ARBA" id="ARBA00022771"/>
    </source>
</evidence>
<proteinExistence type="predicted"/>
<keyword evidence="1 4" id="KW-0479">Metal-binding</keyword>
<organism evidence="7 8">
    <name type="scientific">Strongyloides papillosus</name>
    <name type="common">Intestinal threadworm</name>
    <dbReference type="NCBI Taxonomy" id="174720"/>
    <lineage>
        <taxon>Eukaryota</taxon>
        <taxon>Metazoa</taxon>
        <taxon>Ecdysozoa</taxon>
        <taxon>Nematoda</taxon>
        <taxon>Chromadorea</taxon>
        <taxon>Rhabditida</taxon>
        <taxon>Tylenchina</taxon>
        <taxon>Panagrolaimomorpha</taxon>
        <taxon>Strongyloidoidea</taxon>
        <taxon>Strongyloididae</taxon>
        <taxon>Strongyloides</taxon>
    </lineage>
</organism>
<dbReference type="InterPro" id="IPR000571">
    <property type="entry name" value="Znf_CCCH"/>
</dbReference>
<dbReference type="Gene3D" id="4.10.1000.10">
    <property type="entry name" value="Zinc finger, CCCH-type"/>
    <property type="match status" value="1"/>
</dbReference>
<accession>A0A0N5C314</accession>
<feature type="domain" description="C3H1-type" evidence="6">
    <location>
        <begin position="232"/>
        <end position="255"/>
    </location>
</feature>
<evidence type="ECO:0000259" key="6">
    <source>
        <dbReference type="PROSITE" id="PS50103"/>
    </source>
</evidence>
<dbReference type="GO" id="GO:0008270">
    <property type="term" value="F:zinc ion binding"/>
    <property type="evidence" value="ECO:0007669"/>
    <property type="project" value="UniProtKB-KW"/>
</dbReference>
<evidence type="ECO:0000256" key="1">
    <source>
        <dbReference type="ARBA" id="ARBA00022723"/>
    </source>
</evidence>
<evidence type="ECO:0000313" key="7">
    <source>
        <dbReference type="Proteomes" id="UP000046392"/>
    </source>
</evidence>
<feature type="zinc finger region" description="C3H1-type" evidence="4">
    <location>
        <begin position="232"/>
        <end position="255"/>
    </location>
</feature>
<evidence type="ECO:0000256" key="5">
    <source>
        <dbReference type="SAM" id="MobiDB-lite"/>
    </source>
</evidence>
<name>A0A0N5C314_STREA</name>
<keyword evidence="7" id="KW-1185">Reference proteome</keyword>
<protein>
    <submittedName>
        <fullName evidence="8">C3H1-type domain-containing protein</fullName>
    </submittedName>
</protein>
<feature type="zinc finger region" description="C3H1-type" evidence="4">
    <location>
        <begin position="275"/>
        <end position="302"/>
    </location>
</feature>
<dbReference type="InterPro" id="IPR036855">
    <property type="entry name" value="Znf_CCCH_sf"/>
</dbReference>
<dbReference type="AlphaFoldDB" id="A0A0N5C314"/>
<dbReference type="Proteomes" id="UP000046392">
    <property type="component" value="Unplaced"/>
</dbReference>
<feature type="region of interest" description="Disordered" evidence="5">
    <location>
        <begin position="179"/>
        <end position="200"/>
    </location>
</feature>
<dbReference type="SUPFAM" id="SSF90229">
    <property type="entry name" value="CCCH zinc finger"/>
    <property type="match status" value="1"/>
</dbReference>
<keyword evidence="2 4" id="KW-0863">Zinc-finger</keyword>
<evidence type="ECO:0000256" key="4">
    <source>
        <dbReference type="PROSITE-ProRule" id="PRU00723"/>
    </source>
</evidence>
<evidence type="ECO:0000313" key="8">
    <source>
        <dbReference type="WBParaSite" id="SPAL_0001236900.1"/>
    </source>
</evidence>
<sequence>METGVGEFLSFAPGCPEGCVDCGNRPLYTEDSQQHVEYGKCCSSMGAVSEDFNQVTINQEQSRPSVTRQPYYGGVVVENSFTRNVPMNFAYSYNPQSFGDTMNSYHYDRPYPGYRHNTSQYFNGSSGSYKLRNIRRRRPMVHFQENTFSNSFSGSGMSSNGYFDRSSTYSSAYHCSNDSGQHNLKRKKSVGSLEDSSNGSTLDFTNSVCSSLQSNSSNLPLFRDEKTLTLGVCPSFLLTNQCALFPNCQLSHSRKDFEDISIVASEGQFQQNLVVATEECKHFSESGKCSVGFHCNFTHRTPTTELKNEQTTITSTKDASPVPDEDIFHEFFIDNNDNEINKCFDINKDCIYDKS</sequence>
<keyword evidence="3 4" id="KW-0862">Zinc</keyword>
<dbReference type="WBParaSite" id="SPAL_0001236900.1">
    <property type="protein sequence ID" value="SPAL_0001236900.1"/>
    <property type="gene ID" value="SPAL_0001236900"/>
</dbReference>
<reference evidence="8" key="1">
    <citation type="submission" date="2017-02" db="UniProtKB">
        <authorList>
            <consortium name="WormBaseParasite"/>
        </authorList>
    </citation>
    <scope>IDENTIFICATION</scope>
</reference>